<comment type="subcellular location">
    <subcellularLocation>
        <location evidence="1">Membrane</location>
    </subcellularLocation>
</comment>
<keyword evidence="8" id="KW-1185">Reference proteome</keyword>
<keyword evidence="2" id="KW-0812">Transmembrane</keyword>
<dbReference type="PANTHER" id="PTHR12815:SF47">
    <property type="entry name" value="TRANSLOCATION AND ASSEMBLY MODULE SUBUNIT TAMA"/>
    <property type="match status" value="1"/>
</dbReference>
<evidence type="ECO:0000256" key="3">
    <source>
        <dbReference type="ARBA" id="ARBA00022729"/>
    </source>
</evidence>
<evidence type="ECO:0000313" key="7">
    <source>
        <dbReference type="EMBL" id="MFD1630969.1"/>
    </source>
</evidence>
<evidence type="ECO:0000313" key="8">
    <source>
        <dbReference type="Proteomes" id="UP001597118"/>
    </source>
</evidence>
<keyword evidence="3" id="KW-0732">Signal</keyword>
<dbReference type="RefSeq" id="WP_379663338.1">
    <property type="nucleotide sequence ID" value="NZ_JBHUDG010000020.1"/>
</dbReference>
<dbReference type="Proteomes" id="UP001597118">
    <property type="component" value="Unassembled WGS sequence"/>
</dbReference>
<organism evidence="7 8">
    <name type="scientific">Pseudopedobacter beijingensis</name>
    <dbReference type="NCBI Taxonomy" id="1207056"/>
    <lineage>
        <taxon>Bacteria</taxon>
        <taxon>Pseudomonadati</taxon>
        <taxon>Bacteroidota</taxon>
        <taxon>Sphingobacteriia</taxon>
        <taxon>Sphingobacteriales</taxon>
        <taxon>Sphingobacteriaceae</taxon>
        <taxon>Pseudopedobacter</taxon>
    </lineage>
</organism>
<dbReference type="InterPro" id="IPR000184">
    <property type="entry name" value="Bac_surfAg_D15"/>
</dbReference>
<protein>
    <submittedName>
        <fullName evidence="7">BamA/TamA family outer membrane protein</fullName>
    </submittedName>
</protein>
<comment type="caution">
    <text evidence="7">The sequence shown here is derived from an EMBL/GenBank/DDBJ whole genome shotgun (WGS) entry which is preliminary data.</text>
</comment>
<evidence type="ECO:0000256" key="1">
    <source>
        <dbReference type="ARBA" id="ARBA00004370"/>
    </source>
</evidence>
<reference evidence="8" key="1">
    <citation type="journal article" date="2019" name="Int. J. Syst. Evol. Microbiol.">
        <title>The Global Catalogue of Microorganisms (GCM) 10K type strain sequencing project: providing services to taxonomists for standard genome sequencing and annotation.</title>
        <authorList>
            <consortium name="The Broad Institute Genomics Platform"/>
            <consortium name="The Broad Institute Genome Sequencing Center for Infectious Disease"/>
            <person name="Wu L."/>
            <person name="Ma J."/>
        </authorList>
    </citation>
    <scope>NUCLEOTIDE SEQUENCE [LARGE SCALE GENOMIC DNA]</scope>
    <source>
        <strain evidence="8">CCUG 53762</strain>
    </source>
</reference>
<evidence type="ECO:0000259" key="6">
    <source>
        <dbReference type="Pfam" id="PF01103"/>
    </source>
</evidence>
<evidence type="ECO:0000256" key="4">
    <source>
        <dbReference type="ARBA" id="ARBA00023136"/>
    </source>
</evidence>
<accession>A0ABW4IG57</accession>
<keyword evidence="5" id="KW-0998">Cell outer membrane</keyword>
<dbReference type="Pfam" id="PF01103">
    <property type="entry name" value="Omp85"/>
    <property type="match status" value="1"/>
</dbReference>
<sequence length="812" mass="93204">MKLNKYIYRIGSERKNSKAFYLLSKCRLEQGFSVACLVVFLKNLIRSCGAGTMGKIKISSFLWLIIMLSSCSNIKYLPEGEKLYIGGEVKVKGDSLRKKEKKALQENLQTLIRPKPNSSFFGLRPKLFFYNIAGETKKEKGIRYWIKNKLGEPPVYASKLDVQYNVDVLQNRVENLGYFRAHSEGDTTSKNKKVTAHYLVQPGVQYKIRKVVFPEDTTELAKAIRADQAQTLLKAGRPYDLDVIKSERERIDSKLKERGFYYFAPDYVIAKVDSTIGKQEVDILLEVKKQTPAKSKGEYFINDIYIYPDYSINGSSVIRNNNKYVTQYKGFKVIDRKNTIKPQVFDRTMFFEPGDKYNRTDHNLSLNRLVSLGTFKFVKNQFKETDSLSNKLDVYYFLTPNRKKSVRLELLGKTNSANYRGTELSLNWLNRNTLRGAEQLTISAFGGFEVQIGGQNKGYNIYRYGADATLVFPRFIAPFNVNTSGAFIPKTQINLGYEHQRRLKLYTLRTFKGSFGYVWKENVFKEHEFKVLDVTYVNSNNVTQEYLNKVDSMPSLGRIIEKQLIFGPTYFFTYTNTTLANKPNTFYYRGGIDLSATITGLFMSKKDTAKIFGVPYSQYAKMEHDFRYYIKVGAKNKWANRVFVGVGLPYGNSREIPYIKQFFSGGTNSIRAFRARSIGPGSYMDPNTAHSFVPDYSGDIKLELNTEYRAKLFSIVEGALFADAGNVWLMNRNSDRPGAEFTKDFMDQLAVGVGAGIRFDLSFLILRGDLAMPIRKPYLPKGERWTFDQIDLGNKQWRRDNLIFNLAIGYPF</sequence>
<dbReference type="EMBL" id="JBHUDG010000020">
    <property type="protein sequence ID" value="MFD1630969.1"/>
    <property type="molecule type" value="Genomic_DNA"/>
</dbReference>
<dbReference type="InterPro" id="IPR039910">
    <property type="entry name" value="D15-like"/>
</dbReference>
<dbReference type="PANTHER" id="PTHR12815">
    <property type="entry name" value="SORTING AND ASSEMBLY MACHINERY SAMM50 PROTEIN FAMILY MEMBER"/>
    <property type="match status" value="1"/>
</dbReference>
<name>A0ABW4IG57_9SPHI</name>
<proteinExistence type="predicted"/>
<gene>
    <name evidence="7" type="ORF">ACFSAH_13860</name>
</gene>
<feature type="domain" description="Bacterial surface antigen (D15)" evidence="6">
    <location>
        <begin position="617"/>
        <end position="787"/>
    </location>
</feature>
<evidence type="ECO:0000256" key="2">
    <source>
        <dbReference type="ARBA" id="ARBA00022692"/>
    </source>
</evidence>
<dbReference type="Gene3D" id="3.10.20.310">
    <property type="entry name" value="membrane protein fhac"/>
    <property type="match status" value="1"/>
</dbReference>
<evidence type="ECO:0000256" key="5">
    <source>
        <dbReference type="ARBA" id="ARBA00023237"/>
    </source>
</evidence>
<dbReference type="Gene3D" id="2.40.160.50">
    <property type="entry name" value="membrane protein fhac: a member of the omp85/tpsb transporter family"/>
    <property type="match status" value="1"/>
</dbReference>
<keyword evidence="4" id="KW-0472">Membrane</keyword>